<sequence>MNSSGCVGAILPTCHQPTSSLMGCGPSVGASTIHRNPAVSTLMALQRQRIQQRKATKAIMPGTSSAPGKLKSTAQGFAFYTQLL</sequence>
<dbReference type="EMBL" id="UYSL01022020">
    <property type="protein sequence ID" value="VDL79661.1"/>
    <property type="molecule type" value="Genomic_DNA"/>
</dbReference>
<dbReference type="WBParaSite" id="NBR_0001606601-mRNA-1">
    <property type="protein sequence ID" value="NBR_0001606601-mRNA-1"/>
    <property type="gene ID" value="NBR_0001606601"/>
</dbReference>
<reference evidence="3" key="1">
    <citation type="submission" date="2017-02" db="UniProtKB">
        <authorList>
            <consortium name="WormBaseParasite"/>
        </authorList>
    </citation>
    <scope>IDENTIFICATION</scope>
</reference>
<protein>
    <submittedName>
        <fullName evidence="1 3">Uncharacterized protein</fullName>
    </submittedName>
</protein>
<accession>A0A0N4YGW2</accession>
<proteinExistence type="predicted"/>
<gene>
    <name evidence="1" type="ORF">NBR_LOCUS16067</name>
</gene>
<reference evidence="1 2" key="2">
    <citation type="submission" date="2018-11" db="EMBL/GenBank/DDBJ databases">
        <authorList>
            <consortium name="Pathogen Informatics"/>
        </authorList>
    </citation>
    <scope>NUCLEOTIDE SEQUENCE [LARGE SCALE GENOMIC DNA]</scope>
</reference>
<evidence type="ECO:0000313" key="3">
    <source>
        <dbReference type="WBParaSite" id="NBR_0001606601-mRNA-1"/>
    </source>
</evidence>
<evidence type="ECO:0000313" key="2">
    <source>
        <dbReference type="Proteomes" id="UP000271162"/>
    </source>
</evidence>
<evidence type="ECO:0000313" key="1">
    <source>
        <dbReference type="EMBL" id="VDL79661.1"/>
    </source>
</evidence>
<name>A0A0N4YGW2_NIPBR</name>
<organism evidence="3">
    <name type="scientific">Nippostrongylus brasiliensis</name>
    <name type="common">Rat hookworm</name>
    <dbReference type="NCBI Taxonomy" id="27835"/>
    <lineage>
        <taxon>Eukaryota</taxon>
        <taxon>Metazoa</taxon>
        <taxon>Ecdysozoa</taxon>
        <taxon>Nematoda</taxon>
        <taxon>Chromadorea</taxon>
        <taxon>Rhabditida</taxon>
        <taxon>Rhabditina</taxon>
        <taxon>Rhabditomorpha</taxon>
        <taxon>Strongyloidea</taxon>
        <taxon>Heligmosomidae</taxon>
        <taxon>Nippostrongylus</taxon>
    </lineage>
</organism>
<dbReference type="Proteomes" id="UP000271162">
    <property type="component" value="Unassembled WGS sequence"/>
</dbReference>
<dbReference type="AlphaFoldDB" id="A0A0N4YGW2"/>
<keyword evidence="2" id="KW-1185">Reference proteome</keyword>